<evidence type="ECO:0000259" key="3">
    <source>
        <dbReference type="PROSITE" id="PS50022"/>
    </source>
</evidence>
<dbReference type="InterPro" id="IPR008979">
    <property type="entry name" value="Galactose-bd-like_sf"/>
</dbReference>
<dbReference type="EMBL" id="LMWU01000084">
    <property type="protein sequence ID" value="KUN54005.1"/>
    <property type="molecule type" value="Genomic_DNA"/>
</dbReference>
<dbReference type="Gene3D" id="2.60.120.260">
    <property type="entry name" value="Galactose-binding domain-like"/>
    <property type="match status" value="2"/>
</dbReference>
<sequence>MGLRSVGVALGSTVALIALPVVAPPSALAADANLSQGRTAASSSTENAGTPAAAAVDGNTGTRWSSAATDAQWFQVDLGATASISQVVLNWEAAYAADYKIQVSPDGGAWTDLRTVTGGDGGTDTLTVSGQGRYVRMQGIHRATPWGYSLWEFQVFGTPGPTQPGSCSTANSTQGRTASASSAENAGTPASAAADGDDSTRWSSQAADPQWLRVDLGSSQDICKIDLNWEAAYGKDFQLQASTDGQNWNTLKTVAGATGGRASYDVSGTGRYVRILGTARGTAYGYSLWEVAVHTTSGGTSGPVQGGGDLGPNVIVVDPSTPNLQQKFDQVFTQQESAQFGSERYQFLLKTGTYNGINAQLGFYTSISGLGLNPDDTQINGDITVNAGWFNGNATQNFWRSAENLAITPSNGTDRWAVAQAAPFRRIHVKGGLNLAPDGYGWASGGYIADSKIDGTVGPYSQQHWYTRDSSVGGWTNGVWSMTFTGVQGAPATNFDTGPYTTLDTTPVSREKPFLYLDGNDYKVFVPAKRTNARGVSWPANAGTSLPLSQFYLVKPGATAATINTALAQGLNLLFTPGVHHLDQTINVTRSDTVVLGLGLATLVPDGGIDAMHVADVDGVRLAGFLIDAGATRSDTLLQIGPAGAGADHSANPTTMQDVFIRIGGAGPGLATNSVVVNSDDVVIDHTWIWRADHGQGVGWETNRADYGLVVNGDDVLTTGLFVEHFNKYDVLWNGERGRTIFFQNEKAYDAPNAAAITHDGIVGYAAYKVADTVNVHEAWVLGSYCNYTSDPSIVQRHGFQVPVKTGIKLHSIQVISLGGKGQYAHVVNDTGTPTSGTDTIPSKITQFP</sequence>
<dbReference type="InterPro" id="IPR059186">
    <property type="entry name" value="SACTE_4363"/>
</dbReference>
<dbReference type="SUPFAM" id="SSF51126">
    <property type="entry name" value="Pectin lyase-like"/>
    <property type="match status" value="1"/>
</dbReference>
<dbReference type="PANTHER" id="PTHR45713:SF6">
    <property type="entry name" value="F5_8 TYPE C DOMAIN-CONTAINING PROTEIN"/>
    <property type="match status" value="1"/>
</dbReference>
<evidence type="ECO:0000256" key="1">
    <source>
        <dbReference type="SAM" id="MobiDB-lite"/>
    </source>
</evidence>
<protein>
    <submittedName>
        <fullName evidence="4">Sialidase</fullName>
    </submittedName>
</protein>
<evidence type="ECO:0000313" key="4">
    <source>
        <dbReference type="EMBL" id="KUN54005.1"/>
    </source>
</evidence>
<dbReference type="AlphaFoldDB" id="A0A101RJZ8"/>
<dbReference type="PROSITE" id="PS50022">
    <property type="entry name" value="FA58C_3"/>
    <property type="match status" value="2"/>
</dbReference>
<dbReference type="InterPro" id="IPR011050">
    <property type="entry name" value="Pectin_lyase_fold/virulence"/>
</dbReference>
<accession>A0A101RJZ8</accession>
<feature type="compositionally biased region" description="Polar residues" evidence="1">
    <location>
        <begin position="163"/>
        <end position="185"/>
    </location>
</feature>
<gene>
    <name evidence="4" type="ORF">AQJ46_50025</name>
</gene>
<evidence type="ECO:0000313" key="5">
    <source>
        <dbReference type="Proteomes" id="UP000053669"/>
    </source>
</evidence>
<feature type="domain" description="F5/8 type C" evidence="3">
    <location>
        <begin position="159"/>
        <end position="296"/>
    </location>
</feature>
<dbReference type="Proteomes" id="UP000053669">
    <property type="component" value="Unassembled WGS sequence"/>
</dbReference>
<dbReference type="SUPFAM" id="SSF49785">
    <property type="entry name" value="Galactose-binding domain-like"/>
    <property type="match status" value="2"/>
</dbReference>
<dbReference type="STRING" id="58343.AQJ46_50025"/>
<dbReference type="PANTHER" id="PTHR45713">
    <property type="entry name" value="FTP DOMAIN-CONTAINING PROTEIN"/>
    <property type="match status" value="1"/>
</dbReference>
<reference evidence="4 5" key="1">
    <citation type="submission" date="2015-10" db="EMBL/GenBank/DDBJ databases">
        <title>Draft genome sequence of Streptomyces canus DSM 40017, type strain for the species Streptomyces canus.</title>
        <authorList>
            <person name="Ruckert C."/>
            <person name="Winkler A."/>
            <person name="Kalinowski J."/>
            <person name="Kampfer P."/>
            <person name="Glaeser S."/>
        </authorList>
    </citation>
    <scope>NUCLEOTIDE SEQUENCE [LARGE SCALE GENOMIC DNA]</scope>
    <source>
        <strain evidence="4 5">DSM 40017</strain>
    </source>
</reference>
<feature type="chain" id="PRO_5007105085" evidence="2">
    <location>
        <begin position="30"/>
        <end position="849"/>
    </location>
</feature>
<dbReference type="InterPro" id="IPR000421">
    <property type="entry name" value="FA58C"/>
</dbReference>
<feature type="region of interest" description="Disordered" evidence="1">
    <location>
        <begin position="40"/>
        <end position="61"/>
    </location>
</feature>
<feature type="region of interest" description="Disordered" evidence="1">
    <location>
        <begin position="161"/>
        <end position="206"/>
    </location>
</feature>
<feature type="signal peptide" evidence="2">
    <location>
        <begin position="1"/>
        <end position="29"/>
    </location>
</feature>
<evidence type="ECO:0000256" key="2">
    <source>
        <dbReference type="SAM" id="SignalP"/>
    </source>
</evidence>
<dbReference type="InterPro" id="IPR051941">
    <property type="entry name" value="BG_Antigen-Binding_Lectin"/>
</dbReference>
<dbReference type="Pfam" id="PF00754">
    <property type="entry name" value="F5_F8_type_C"/>
    <property type="match status" value="2"/>
</dbReference>
<dbReference type="RefSeq" id="WP_059212032.1">
    <property type="nucleotide sequence ID" value="NZ_KQ948691.1"/>
</dbReference>
<name>A0A101RJZ8_9ACTN</name>
<proteinExistence type="predicted"/>
<comment type="caution">
    <text evidence="4">The sequence shown here is derived from an EMBL/GenBank/DDBJ whole genome shotgun (WGS) entry which is preliminary data.</text>
</comment>
<dbReference type="CDD" id="cd23669">
    <property type="entry name" value="GH55_SacteLam55A-like"/>
    <property type="match status" value="1"/>
</dbReference>
<feature type="domain" description="F5/8 type C" evidence="3">
    <location>
        <begin position="22"/>
        <end position="158"/>
    </location>
</feature>
<organism evidence="4 5">
    <name type="scientific">Streptomyces canus</name>
    <dbReference type="NCBI Taxonomy" id="58343"/>
    <lineage>
        <taxon>Bacteria</taxon>
        <taxon>Bacillati</taxon>
        <taxon>Actinomycetota</taxon>
        <taxon>Actinomycetes</taxon>
        <taxon>Kitasatosporales</taxon>
        <taxon>Streptomycetaceae</taxon>
        <taxon>Streptomyces</taxon>
        <taxon>Streptomyces aurantiacus group</taxon>
    </lineage>
</organism>
<keyword evidence="2" id="KW-0732">Signal</keyword>